<gene>
    <name evidence="4" type="ORF">Agub_g3552</name>
</gene>
<feature type="region of interest" description="Disordered" evidence="1">
    <location>
        <begin position="550"/>
        <end position="585"/>
    </location>
</feature>
<evidence type="ECO:0000313" key="5">
    <source>
        <dbReference type="Proteomes" id="UP001054857"/>
    </source>
</evidence>
<feature type="compositionally biased region" description="Polar residues" evidence="1">
    <location>
        <begin position="449"/>
        <end position="484"/>
    </location>
</feature>
<keyword evidence="5" id="KW-1185">Reference proteome</keyword>
<sequence length="777" mass="77380">MATTRAFFQRALIGLLAALLTSSFTQPTAEAYFNGYVTWAQQCIGNPSNTACSSAATDFFDFVYAVATGADPTVGTVQLTATCRSCASALDTAFTAVLPSSDSGSCPLLPNRNESALVATALRRFSCWGTDTSGSSSSAGGAGSCVVQVASGLRAAGLLDRVMRLDPTLRFTGDVLRSACAALAPGPPAAPSCCVRSWAYLAAALAHQACAADLARELMSLPGRCELLSNRTVAGFCEADWPSFLLPLLSAPPAARCQQVAAAPSITPVSTKTSDSPSSPPPSSPSTTSYPLANTATPATQASPPPPSAPAVAPLASLWVSGAACSASQLARSRCPASTCDLWCGLVGRLQELQGAGLANLSSETGGGASAPPPPYVNSGVSSSGGGHRRLQTSTLVVVCVFSVLCAVMLAALAAWVVAMWREKQAGIREKFQFKLNFNPVATTMPPLSTSQGTYSTPPARHSLQSWSQSSNQPNHVDGNNNEITPAGARAPHNGGGGMPSSGGAGGGTDDRTAYITIAATASPAVLPHPAAAAVTVGGALAPSRLPSAATSAALSPSVSITPKYKPGRPEPSQLPPGSPPAAASLGVGAAAVGAGAGRLQAPAAVAAAEALAPSRGSLARVSSERGRLRRRLSYSGTDESAAPAAAPPPTPPNGGAINAGGGVTSPNVSPTPAPASLMLPADEAGGIGMQPPYRMGLEAPGTAAVAAVPTPFTTTATAPLVLPSIAGRVGSAGGSSSSLNRLSSGSGNSTGGASVAALGADRSQQELRRRGSRGGA</sequence>
<organism evidence="4 5">
    <name type="scientific">Astrephomene gubernaculifera</name>
    <dbReference type="NCBI Taxonomy" id="47775"/>
    <lineage>
        <taxon>Eukaryota</taxon>
        <taxon>Viridiplantae</taxon>
        <taxon>Chlorophyta</taxon>
        <taxon>core chlorophytes</taxon>
        <taxon>Chlorophyceae</taxon>
        <taxon>CS clade</taxon>
        <taxon>Chlamydomonadales</taxon>
        <taxon>Astrephomenaceae</taxon>
        <taxon>Astrephomene</taxon>
    </lineage>
</organism>
<evidence type="ECO:0000256" key="3">
    <source>
        <dbReference type="SAM" id="SignalP"/>
    </source>
</evidence>
<dbReference type="Proteomes" id="UP001054857">
    <property type="component" value="Unassembled WGS sequence"/>
</dbReference>
<dbReference type="AlphaFoldDB" id="A0AAD3HJ93"/>
<feature type="chain" id="PRO_5042233309" evidence="3">
    <location>
        <begin position="32"/>
        <end position="777"/>
    </location>
</feature>
<feature type="compositionally biased region" description="Low complexity" evidence="1">
    <location>
        <begin position="634"/>
        <end position="645"/>
    </location>
</feature>
<accession>A0AAD3HJ93</accession>
<keyword evidence="2" id="KW-0472">Membrane</keyword>
<proteinExistence type="predicted"/>
<feature type="compositionally biased region" description="Gly residues" evidence="1">
    <location>
        <begin position="494"/>
        <end position="508"/>
    </location>
</feature>
<feature type="compositionally biased region" description="Low complexity" evidence="1">
    <location>
        <begin position="727"/>
        <end position="758"/>
    </location>
</feature>
<feature type="transmembrane region" description="Helical" evidence="2">
    <location>
        <begin position="396"/>
        <end position="421"/>
    </location>
</feature>
<feature type="region of interest" description="Disordered" evidence="1">
    <location>
        <begin position="611"/>
        <end position="684"/>
    </location>
</feature>
<evidence type="ECO:0000256" key="2">
    <source>
        <dbReference type="SAM" id="Phobius"/>
    </source>
</evidence>
<reference evidence="4 5" key="1">
    <citation type="journal article" date="2021" name="Sci. Rep.">
        <title>Genome sequencing of the multicellular alga Astrephomene provides insights into convergent evolution of germ-soma differentiation.</title>
        <authorList>
            <person name="Yamashita S."/>
            <person name="Yamamoto K."/>
            <person name="Matsuzaki R."/>
            <person name="Suzuki S."/>
            <person name="Yamaguchi H."/>
            <person name="Hirooka S."/>
            <person name="Minakuchi Y."/>
            <person name="Miyagishima S."/>
            <person name="Kawachi M."/>
            <person name="Toyoda A."/>
            <person name="Nozaki H."/>
        </authorList>
    </citation>
    <scope>NUCLEOTIDE SEQUENCE [LARGE SCALE GENOMIC DNA]</scope>
    <source>
        <strain evidence="4 5">NIES-4017</strain>
    </source>
</reference>
<dbReference type="PROSITE" id="PS51318">
    <property type="entry name" value="TAT"/>
    <property type="match status" value="1"/>
</dbReference>
<feature type="compositionally biased region" description="Low complexity" evidence="1">
    <location>
        <begin position="267"/>
        <end position="277"/>
    </location>
</feature>
<keyword evidence="2" id="KW-1133">Transmembrane helix</keyword>
<feature type="signal peptide" evidence="3">
    <location>
        <begin position="1"/>
        <end position="31"/>
    </location>
</feature>
<comment type="caution">
    <text evidence="4">The sequence shown here is derived from an EMBL/GenBank/DDBJ whole genome shotgun (WGS) entry which is preliminary data.</text>
</comment>
<evidence type="ECO:0000313" key="4">
    <source>
        <dbReference type="EMBL" id="GFR42621.1"/>
    </source>
</evidence>
<evidence type="ECO:0000256" key="1">
    <source>
        <dbReference type="SAM" id="MobiDB-lite"/>
    </source>
</evidence>
<protein>
    <submittedName>
        <fullName evidence="4">Uncharacterized protein</fullName>
    </submittedName>
</protein>
<feature type="compositionally biased region" description="Low complexity" evidence="1">
    <location>
        <begin position="550"/>
        <end position="560"/>
    </location>
</feature>
<feature type="compositionally biased region" description="Low complexity" evidence="1">
    <location>
        <begin position="285"/>
        <end position="302"/>
    </location>
</feature>
<feature type="region of interest" description="Disordered" evidence="1">
    <location>
        <begin position="449"/>
        <end position="510"/>
    </location>
</feature>
<name>A0AAD3HJ93_9CHLO</name>
<dbReference type="EMBL" id="BMAR01000003">
    <property type="protein sequence ID" value="GFR42621.1"/>
    <property type="molecule type" value="Genomic_DNA"/>
</dbReference>
<dbReference type="InterPro" id="IPR006311">
    <property type="entry name" value="TAT_signal"/>
</dbReference>
<feature type="region of interest" description="Disordered" evidence="1">
    <location>
        <begin position="363"/>
        <end position="385"/>
    </location>
</feature>
<feature type="region of interest" description="Disordered" evidence="1">
    <location>
        <begin position="267"/>
        <end position="309"/>
    </location>
</feature>
<keyword evidence="2" id="KW-0812">Transmembrane</keyword>
<keyword evidence="3" id="KW-0732">Signal</keyword>
<feature type="region of interest" description="Disordered" evidence="1">
    <location>
        <begin position="727"/>
        <end position="777"/>
    </location>
</feature>